<keyword evidence="2" id="KW-0805">Transcription regulation</keyword>
<dbReference type="Pfam" id="PF00356">
    <property type="entry name" value="LacI"/>
    <property type="match status" value="1"/>
</dbReference>
<dbReference type="InterPro" id="IPR000843">
    <property type="entry name" value="HTH_LacI"/>
</dbReference>
<evidence type="ECO:0000313" key="7">
    <source>
        <dbReference type="Proteomes" id="UP000548304"/>
    </source>
</evidence>
<feature type="domain" description="HTH lacI-type" evidence="5">
    <location>
        <begin position="4"/>
        <end position="58"/>
    </location>
</feature>
<dbReference type="Pfam" id="PF13377">
    <property type="entry name" value="Peripla_BP_3"/>
    <property type="match status" value="1"/>
</dbReference>
<accession>A0A852YUI2</accession>
<protein>
    <submittedName>
        <fullName evidence="6">LacI family transcriptional regulator</fullName>
    </submittedName>
</protein>
<evidence type="ECO:0000256" key="3">
    <source>
        <dbReference type="ARBA" id="ARBA00023125"/>
    </source>
</evidence>
<gene>
    <name evidence="6" type="ORF">FHR84_000942</name>
</gene>
<keyword evidence="1" id="KW-0678">Repressor</keyword>
<organism evidence="6 7">
    <name type="scientific">Actinopolyspora biskrensis</name>
    <dbReference type="NCBI Taxonomy" id="1470178"/>
    <lineage>
        <taxon>Bacteria</taxon>
        <taxon>Bacillati</taxon>
        <taxon>Actinomycetota</taxon>
        <taxon>Actinomycetes</taxon>
        <taxon>Actinopolysporales</taxon>
        <taxon>Actinopolysporaceae</taxon>
        <taxon>Actinopolyspora</taxon>
    </lineage>
</organism>
<dbReference type="PANTHER" id="PTHR30146">
    <property type="entry name" value="LACI-RELATED TRANSCRIPTIONAL REPRESSOR"/>
    <property type="match status" value="1"/>
</dbReference>
<dbReference type="PROSITE" id="PS50932">
    <property type="entry name" value="HTH_LACI_2"/>
    <property type="match status" value="1"/>
</dbReference>
<dbReference type="PROSITE" id="PS00356">
    <property type="entry name" value="HTH_LACI_1"/>
    <property type="match status" value="1"/>
</dbReference>
<dbReference type="SMART" id="SM00354">
    <property type="entry name" value="HTH_LACI"/>
    <property type="match status" value="1"/>
</dbReference>
<dbReference type="SUPFAM" id="SSF47413">
    <property type="entry name" value="lambda repressor-like DNA-binding domains"/>
    <property type="match status" value="1"/>
</dbReference>
<dbReference type="Gene3D" id="3.40.50.2300">
    <property type="match status" value="2"/>
</dbReference>
<dbReference type="InterPro" id="IPR028082">
    <property type="entry name" value="Peripla_BP_I"/>
</dbReference>
<dbReference type="SUPFAM" id="SSF53822">
    <property type="entry name" value="Periplasmic binding protein-like I"/>
    <property type="match status" value="1"/>
</dbReference>
<comment type="caution">
    <text evidence="6">The sequence shown here is derived from an EMBL/GenBank/DDBJ whole genome shotgun (WGS) entry which is preliminary data.</text>
</comment>
<dbReference type="CDD" id="cd06267">
    <property type="entry name" value="PBP1_LacI_sugar_binding-like"/>
    <property type="match status" value="1"/>
</dbReference>
<reference evidence="6 7" key="1">
    <citation type="submission" date="2020-07" db="EMBL/GenBank/DDBJ databases">
        <title>Genomic Encyclopedia of Type Strains, Phase III (KMG-III): the genomes of soil and plant-associated and newly described type strains.</title>
        <authorList>
            <person name="Whitman W."/>
        </authorList>
    </citation>
    <scope>NUCLEOTIDE SEQUENCE [LARGE SCALE GENOMIC DNA]</scope>
    <source>
        <strain evidence="6 7">CECT 8576</strain>
    </source>
</reference>
<dbReference type="CDD" id="cd01392">
    <property type="entry name" value="HTH_LacI"/>
    <property type="match status" value="1"/>
</dbReference>
<evidence type="ECO:0000256" key="1">
    <source>
        <dbReference type="ARBA" id="ARBA00022491"/>
    </source>
</evidence>
<keyword evidence="3" id="KW-0238">DNA-binding</keyword>
<dbReference type="InterPro" id="IPR010982">
    <property type="entry name" value="Lambda_DNA-bd_dom_sf"/>
</dbReference>
<keyword evidence="4" id="KW-0804">Transcription</keyword>
<dbReference type="Gene3D" id="1.10.260.40">
    <property type="entry name" value="lambda repressor-like DNA-binding domains"/>
    <property type="match status" value="1"/>
</dbReference>
<dbReference type="RefSeq" id="WP_343075145.1">
    <property type="nucleotide sequence ID" value="NZ_JACBYW010000001.1"/>
</dbReference>
<name>A0A852YUI2_9ACTN</name>
<evidence type="ECO:0000259" key="5">
    <source>
        <dbReference type="PROSITE" id="PS50932"/>
    </source>
</evidence>
<dbReference type="AlphaFoldDB" id="A0A852YUI2"/>
<dbReference type="EMBL" id="JACBYW010000001">
    <property type="protein sequence ID" value="NYH77628.1"/>
    <property type="molecule type" value="Genomic_DNA"/>
</dbReference>
<sequence length="339" mass="36135">MSVVTIRDVAARAGVSQATASRALTGSDSVSAGAVAQVQAAVDELGYRTNRAARSLRTHRTDTIGLLISDVRNPFFSELSYAIEQAAAEQGIAVITTNADERVERQTDSLRALTMQQVDGLIIVPQGGGAFEEISEDIPVVLLDRRVTGADAPVVHSDNRAGSQLMIDHLVGLGHTDIALISGPQATSTGQERFAAAIERLHGHGCGPREDCLVEGDFQLASGYRAATRLLDLPRRPSAIFAGDNLMAFGALQAIREQGLRIGHDVALVSFDDTDWFPLLDPPMTVISQDVHALGMRAFDTLQARMDGQDAQDACLPVRITVRGSCGAGSTALRARRRS</sequence>
<evidence type="ECO:0000256" key="4">
    <source>
        <dbReference type="ARBA" id="ARBA00023163"/>
    </source>
</evidence>
<dbReference type="GO" id="GO:0000976">
    <property type="term" value="F:transcription cis-regulatory region binding"/>
    <property type="evidence" value="ECO:0007669"/>
    <property type="project" value="TreeGrafter"/>
</dbReference>
<dbReference type="GO" id="GO:0003700">
    <property type="term" value="F:DNA-binding transcription factor activity"/>
    <property type="evidence" value="ECO:0007669"/>
    <property type="project" value="TreeGrafter"/>
</dbReference>
<keyword evidence="7" id="KW-1185">Reference proteome</keyword>
<dbReference type="Proteomes" id="UP000548304">
    <property type="component" value="Unassembled WGS sequence"/>
</dbReference>
<evidence type="ECO:0000256" key="2">
    <source>
        <dbReference type="ARBA" id="ARBA00023015"/>
    </source>
</evidence>
<proteinExistence type="predicted"/>
<evidence type="ECO:0000313" key="6">
    <source>
        <dbReference type="EMBL" id="NYH77628.1"/>
    </source>
</evidence>
<dbReference type="PANTHER" id="PTHR30146:SF148">
    <property type="entry name" value="HTH-TYPE TRANSCRIPTIONAL REPRESSOR PURR-RELATED"/>
    <property type="match status" value="1"/>
</dbReference>
<dbReference type="InterPro" id="IPR046335">
    <property type="entry name" value="LacI/GalR-like_sensor"/>
</dbReference>